<evidence type="ECO:0000313" key="3">
    <source>
        <dbReference type="EMBL" id="RGK80587.1"/>
    </source>
</evidence>
<sequence>MAVQEHTGWERKNSMNKIAILDAATQSVQYQDDDGTEYGRGLAVKLLKQYMADNVFVITPGLLTGTPVPCATRATIVGKSKEEREICVSNISGDFPQKLASMHLSGIVIKGSCKDKNTIIHIEEQKISFLDFPELQGKSCKEMVSCIREKWGRECAIIGRGPASDHYYPISSLFVTYPYGKPEYSCPRSSTGAGLAKIGIRAIVLERNQYFRGACENREGLQSSGKRLAKYILDDPICGGALPGLGSITLLHLLKNEKNLEELLQEKRKEEKAEIEKSGERINYCCAPMCVIGCLNRHSKGNGNIYSSPEESEIKAAIEQCFAQDMEKEQLESCTTYLSQKGMESGLNMIELVFAMRLYFDAEKEKPSLEQILQLVREVEAATVLGRVLAGGTRRVCEVFSDETQIQGRATKKAVTKERDYQLKIDLELLYREIFLFENLGICIFSSFALLNKEEPLRLLSELYKDKTGREITVEEMLQYSAQCLKQEEELWKELNIGNNIKAIPEFVKVLYNYFENTKN</sequence>
<dbReference type="InterPro" id="IPR013983">
    <property type="entry name" value="Ald_Fedxn_OxRdtase_N"/>
</dbReference>
<dbReference type="Pfam" id="PF02730">
    <property type="entry name" value="AFOR_N"/>
    <property type="match status" value="1"/>
</dbReference>
<evidence type="ECO:0000313" key="4">
    <source>
        <dbReference type="Proteomes" id="UP000261324"/>
    </source>
</evidence>
<dbReference type="SMART" id="SM00790">
    <property type="entry name" value="AFOR_N"/>
    <property type="match status" value="1"/>
</dbReference>
<dbReference type="AlphaFoldDB" id="A0A3E4PKR3"/>
<dbReference type="EMBL" id="QSRA01000018">
    <property type="protein sequence ID" value="RGK80587.1"/>
    <property type="molecule type" value="Genomic_DNA"/>
</dbReference>
<dbReference type="GO" id="GO:0051536">
    <property type="term" value="F:iron-sulfur cluster binding"/>
    <property type="evidence" value="ECO:0007669"/>
    <property type="project" value="InterPro"/>
</dbReference>
<organism evidence="3 4">
    <name type="scientific">Dorea formicigenerans</name>
    <dbReference type="NCBI Taxonomy" id="39486"/>
    <lineage>
        <taxon>Bacteria</taxon>
        <taxon>Bacillati</taxon>
        <taxon>Bacillota</taxon>
        <taxon>Clostridia</taxon>
        <taxon>Lachnospirales</taxon>
        <taxon>Lachnospiraceae</taxon>
        <taxon>Dorea</taxon>
    </lineage>
</organism>
<dbReference type="GO" id="GO:0009055">
    <property type="term" value="F:electron transfer activity"/>
    <property type="evidence" value="ECO:0007669"/>
    <property type="project" value="InterPro"/>
</dbReference>
<dbReference type="PANTHER" id="PTHR30038">
    <property type="entry name" value="ALDEHYDE FERREDOXIN OXIDOREDUCTASE"/>
    <property type="match status" value="1"/>
</dbReference>
<accession>A0A3E4PKR3</accession>
<evidence type="ECO:0000259" key="2">
    <source>
        <dbReference type="SMART" id="SM00790"/>
    </source>
</evidence>
<dbReference type="PANTHER" id="PTHR30038:SF0">
    <property type="entry name" value="TUNGSTEN-CONTAINING ALDEHYDE FERREDOXIN OXIDOREDUCTASE"/>
    <property type="match status" value="1"/>
</dbReference>
<feature type="domain" description="Aldehyde ferredoxin oxidoreductase N-terminal" evidence="2">
    <location>
        <begin position="15"/>
        <end position="209"/>
    </location>
</feature>
<protein>
    <recommendedName>
        <fullName evidence="2">Aldehyde ferredoxin oxidoreductase N-terminal domain-containing protein</fullName>
    </recommendedName>
</protein>
<dbReference type="InterPro" id="IPR036503">
    <property type="entry name" value="Ald_Fedxn_OxRdtase_N_sf"/>
</dbReference>
<evidence type="ECO:0000256" key="1">
    <source>
        <dbReference type="SAM" id="Coils"/>
    </source>
</evidence>
<dbReference type="InterPro" id="IPR051919">
    <property type="entry name" value="W-dependent_AOR"/>
</dbReference>
<dbReference type="SUPFAM" id="SSF56228">
    <property type="entry name" value="Aldehyde ferredoxin oxidoreductase, N-terminal domain"/>
    <property type="match status" value="1"/>
</dbReference>
<dbReference type="InterPro" id="IPR036021">
    <property type="entry name" value="Tungsten_al_ferr_oxy-like_C"/>
</dbReference>
<reference evidence="3 4" key="1">
    <citation type="submission" date="2018-08" db="EMBL/GenBank/DDBJ databases">
        <title>A genome reference for cultivated species of the human gut microbiota.</title>
        <authorList>
            <person name="Zou Y."/>
            <person name="Xue W."/>
            <person name="Luo G."/>
        </authorList>
    </citation>
    <scope>NUCLEOTIDE SEQUENCE [LARGE SCALE GENOMIC DNA]</scope>
    <source>
        <strain evidence="3 4">TF09-3</strain>
    </source>
</reference>
<dbReference type="GO" id="GO:0016625">
    <property type="term" value="F:oxidoreductase activity, acting on the aldehyde or oxo group of donors, iron-sulfur protein as acceptor"/>
    <property type="evidence" value="ECO:0007669"/>
    <property type="project" value="InterPro"/>
</dbReference>
<comment type="caution">
    <text evidence="3">The sequence shown here is derived from an EMBL/GenBank/DDBJ whole genome shotgun (WGS) entry which is preliminary data.</text>
</comment>
<dbReference type="Proteomes" id="UP000261324">
    <property type="component" value="Unassembled WGS sequence"/>
</dbReference>
<feature type="coiled-coil region" evidence="1">
    <location>
        <begin position="250"/>
        <end position="281"/>
    </location>
</feature>
<keyword evidence="1" id="KW-0175">Coiled coil</keyword>
<gene>
    <name evidence="3" type="ORF">DXC93_12415</name>
</gene>
<dbReference type="Gene3D" id="3.60.9.10">
    <property type="entry name" value="Aldehyde ferredoxin oxidoreductase, N-terminal domain"/>
    <property type="match status" value="1"/>
</dbReference>
<proteinExistence type="predicted"/>
<name>A0A3E4PKR3_9FIRM</name>
<dbReference type="SUPFAM" id="SSF48310">
    <property type="entry name" value="Aldehyde ferredoxin oxidoreductase, C-terminal domains"/>
    <property type="match status" value="1"/>
</dbReference>